<evidence type="ECO:0000256" key="2">
    <source>
        <dbReference type="SAM" id="MobiDB-lite"/>
    </source>
</evidence>
<dbReference type="RefSeq" id="XP_003063298.1">
    <property type="nucleotide sequence ID" value="XM_003063252.1"/>
</dbReference>
<dbReference type="InterPro" id="IPR006597">
    <property type="entry name" value="Sel1-like"/>
</dbReference>
<reference evidence="3 4" key="1">
    <citation type="journal article" date="2009" name="Science">
        <title>Green evolution and dynamic adaptations revealed by genomes of the marine picoeukaryotes Micromonas.</title>
        <authorList>
            <person name="Worden A.Z."/>
            <person name="Lee J.H."/>
            <person name="Mock T."/>
            <person name="Rouze P."/>
            <person name="Simmons M.P."/>
            <person name="Aerts A.L."/>
            <person name="Allen A.E."/>
            <person name="Cuvelier M.L."/>
            <person name="Derelle E."/>
            <person name="Everett M.V."/>
            <person name="Foulon E."/>
            <person name="Grimwood J."/>
            <person name="Gundlach H."/>
            <person name="Henrissat B."/>
            <person name="Napoli C."/>
            <person name="McDonald S.M."/>
            <person name="Parker M.S."/>
            <person name="Rombauts S."/>
            <person name="Salamov A."/>
            <person name="Von Dassow P."/>
            <person name="Badger J.H."/>
            <person name="Coutinho P.M."/>
            <person name="Demir E."/>
            <person name="Dubchak I."/>
            <person name="Gentemann C."/>
            <person name="Eikrem W."/>
            <person name="Gready J.E."/>
            <person name="John U."/>
            <person name="Lanier W."/>
            <person name="Lindquist E.A."/>
            <person name="Lucas S."/>
            <person name="Mayer K.F."/>
            <person name="Moreau H."/>
            <person name="Not F."/>
            <person name="Otillar R."/>
            <person name="Panaud O."/>
            <person name="Pangilinan J."/>
            <person name="Paulsen I."/>
            <person name="Piegu B."/>
            <person name="Poliakov A."/>
            <person name="Robbens S."/>
            <person name="Schmutz J."/>
            <person name="Toulza E."/>
            <person name="Wyss T."/>
            <person name="Zelensky A."/>
            <person name="Zhou K."/>
            <person name="Armbrust E.V."/>
            <person name="Bhattacharya D."/>
            <person name="Goodenough U.W."/>
            <person name="Van de Peer Y."/>
            <person name="Grigoriev I.V."/>
        </authorList>
    </citation>
    <scope>NUCLEOTIDE SEQUENCE [LARGE SCALE GENOMIC DNA]</scope>
    <source>
        <strain evidence="3 4">CCMP1545</strain>
    </source>
</reference>
<evidence type="ECO:0000313" key="3">
    <source>
        <dbReference type="EMBL" id="EEH52434.1"/>
    </source>
</evidence>
<dbReference type="SUPFAM" id="SSF81901">
    <property type="entry name" value="HCP-like"/>
    <property type="match status" value="1"/>
</dbReference>
<dbReference type="InterPro" id="IPR011990">
    <property type="entry name" value="TPR-like_helical_dom_sf"/>
</dbReference>
<dbReference type="GeneID" id="9688738"/>
<dbReference type="Pfam" id="PF08238">
    <property type="entry name" value="Sel1"/>
    <property type="match status" value="4"/>
</dbReference>
<dbReference type="Proteomes" id="UP000001876">
    <property type="component" value="Unassembled WGS sequence"/>
</dbReference>
<dbReference type="EMBL" id="GG663748">
    <property type="protein sequence ID" value="EEH52434.1"/>
    <property type="molecule type" value="Genomic_DNA"/>
</dbReference>
<feature type="coiled-coil region" evidence="1">
    <location>
        <begin position="26"/>
        <end position="67"/>
    </location>
</feature>
<dbReference type="OrthoDB" id="272077at2759"/>
<gene>
    <name evidence="3" type="ORF">MICPUCDRAFT_53201</name>
</gene>
<proteinExistence type="predicted"/>
<dbReference type="SMART" id="SM00671">
    <property type="entry name" value="SEL1"/>
    <property type="match status" value="3"/>
</dbReference>
<dbReference type="STRING" id="564608.C1N693"/>
<dbReference type="PANTHER" id="PTHR43628:SF1">
    <property type="entry name" value="CHITIN SYNTHASE REGULATORY FACTOR 2-RELATED"/>
    <property type="match status" value="1"/>
</dbReference>
<feature type="region of interest" description="Disordered" evidence="2">
    <location>
        <begin position="1"/>
        <end position="20"/>
    </location>
</feature>
<sequence length="271" mass="29871">MPTPKRLRSPPPDPAPDGGVGLFAVIATAREAWSALEEKLEDAREDARAAEEALDATKAALARKTEEYDALYAARVPPFNPNEQLASVLLSNVHDLKTRLALSQVNKTFLAASKQDASLPGPEVLCEFAEVCFHTRERDKEKYFYLKAAAQGHAEAQETVGVMCFNDDEYATAVFWFQMAASQGNGYALNMLGYCYRDGLGVEKDPSKAVALWEKGVTTHGSVDCMTRLGFCYQHGWGVEQDEAKALMWYRKANAGGCSDAAQVLRDHFDY</sequence>
<dbReference type="InterPro" id="IPR052945">
    <property type="entry name" value="Mitotic_Regulator"/>
</dbReference>
<accession>C1N693</accession>
<dbReference type="AlphaFoldDB" id="C1N693"/>
<organism evidence="4">
    <name type="scientific">Micromonas pusilla (strain CCMP1545)</name>
    <name type="common">Picoplanktonic green alga</name>
    <dbReference type="NCBI Taxonomy" id="564608"/>
    <lineage>
        <taxon>Eukaryota</taxon>
        <taxon>Viridiplantae</taxon>
        <taxon>Chlorophyta</taxon>
        <taxon>Mamiellophyceae</taxon>
        <taxon>Mamiellales</taxon>
        <taxon>Mamiellaceae</taxon>
        <taxon>Micromonas</taxon>
    </lineage>
</organism>
<dbReference type="Gene3D" id="1.25.40.10">
    <property type="entry name" value="Tetratricopeptide repeat domain"/>
    <property type="match status" value="1"/>
</dbReference>
<name>C1N693_MICPC</name>
<protein>
    <submittedName>
        <fullName evidence="3">Predicted protein</fullName>
    </submittedName>
</protein>
<dbReference type="eggNOG" id="KOG1550">
    <property type="taxonomic scope" value="Eukaryota"/>
</dbReference>
<evidence type="ECO:0000313" key="4">
    <source>
        <dbReference type="Proteomes" id="UP000001876"/>
    </source>
</evidence>
<evidence type="ECO:0000256" key="1">
    <source>
        <dbReference type="SAM" id="Coils"/>
    </source>
</evidence>
<keyword evidence="4" id="KW-1185">Reference proteome</keyword>
<dbReference type="PANTHER" id="PTHR43628">
    <property type="entry name" value="ACTIVATOR OF C KINASE PROTEIN 1-RELATED"/>
    <property type="match status" value="1"/>
</dbReference>
<dbReference type="KEGG" id="mpp:MICPUCDRAFT_53201"/>
<keyword evidence="1" id="KW-0175">Coiled coil</keyword>